<evidence type="ECO:0000313" key="1">
    <source>
        <dbReference type="EMBL" id="KAH9506335.1"/>
    </source>
</evidence>
<organism evidence="1 2">
    <name type="scientific">Dermatophagoides farinae</name>
    <name type="common">American house dust mite</name>
    <dbReference type="NCBI Taxonomy" id="6954"/>
    <lineage>
        <taxon>Eukaryota</taxon>
        <taxon>Metazoa</taxon>
        <taxon>Ecdysozoa</taxon>
        <taxon>Arthropoda</taxon>
        <taxon>Chelicerata</taxon>
        <taxon>Arachnida</taxon>
        <taxon>Acari</taxon>
        <taxon>Acariformes</taxon>
        <taxon>Sarcoptiformes</taxon>
        <taxon>Astigmata</taxon>
        <taxon>Psoroptidia</taxon>
        <taxon>Analgoidea</taxon>
        <taxon>Pyroglyphidae</taxon>
        <taxon>Dermatophagoidinae</taxon>
        <taxon>Dermatophagoides</taxon>
    </lineage>
</organism>
<name>A0A922KYY5_DERFA</name>
<reference evidence="1" key="1">
    <citation type="submission" date="2013-05" db="EMBL/GenBank/DDBJ databases">
        <authorList>
            <person name="Yim A.K.Y."/>
            <person name="Chan T.F."/>
            <person name="Ji K.M."/>
            <person name="Liu X.Y."/>
            <person name="Zhou J.W."/>
            <person name="Li R.Q."/>
            <person name="Yang K.Y."/>
            <person name="Li J."/>
            <person name="Li M."/>
            <person name="Law P.T.W."/>
            <person name="Wu Y.L."/>
            <person name="Cai Z.L."/>
            <person name="Qin H."/>
            <person name="Bao Y."/>
            <person name="Leung R.K.K."/>
            <person name="Ng P.K.S."/>
            <person name="Zou J."/>
            <person name="Zhong X.J."/>
            <person name="Ran P.X."/>
            <person name="Zhong N.S."/>
            <person name="Liu Z.G."/>
            <person name="Tsui S.K.W."/>
        </authorList>
    </citation>
    <scope>NUCLEOTIDE SEQUENCE</scope>
    <source>
        <strain evidence="1">Derf</strain>
        <tissue evidence="1">Whole organism</tissue>
    </source>
</reference>
<dbReference type="Proteomes" id="UP000790347">
    <property type="component" value="Unassembled WGS sequence"/>
</dbReference>
<reference evidence="1" key="2">
    <citation type="journal article" date="2022" name="Res Sq">
        <title>Comparative Genomics Reveals Insights into the Divergent Evolution of Astigmatic Mites and Household Pest Adaptations.</title>
        <authorList>
            <person name="Xiong Q."/>
            <person name="Wan A.T.-Y."/>
            <person name="Liu X.-Y."/>
            <person name="Fung C.S.-H."/>
            <person name="Xiao X."/>
            <person name="Malainual N."/>
            <person name="Hou J."/>
            <person name="Wang L."/>
            <person name="Wang M."/>
            <person name="Yang K."/>
            <person name="Cui Y."/>
            <person name="Leung E."/>
            <person name="Nong W."/>
            <person name="Shin S.-K."/>
            <person name="Au S."/>
            <person name="Jeong K.Y."/>
            <person name="Chew F.T."/>
            <person name="Hui J."/>
            <person name="Leung T.F."/>
            <person name="Tungtrongchitr A."/>
            <person name="Zhong N."/>
            <person name="Liu Z."/>
            <person name="Tsui S."/>
        </authorList>
    </citation>
    <scope>NUCLEOTIDE SEQUENCE</scope>
    <source>
        <strain evidence="1">Derf</strain>
        <tissue evidence="1">Whole organism</tissue>
    </source>
</reference>
<comment type="caution">
    <text evidence="1">The sequence shown here is derived from an EMBL/GenBank/DDBJ whole genome shotgun (WGS) entry which is preliminary data.</text>
</comment>
<proteinExistence type="predicted"/>
<accession>A0A922KYY5</accession>
<dbReference type="AlphaFoldDB" id="A0A922KYY5"/>
<keyword evidence="2" id="KW-1185">Reference proteome</keyword>
<evidence type="ECO:0000313" key="2">
    <source>
        <dbReference type="Proteomes" id="UP000790347"/>
    </source>
</evidence>
<protein>
    <submittedName>
        <fullName evidence="1">Uncharacterized protein</fullName>
    </submittedName>
</protein>
<sequence>MVTNKNPSFHCFNTKVNRPDNDVVVVCRMKIWEKAVDFFLVNRRKYLENIFRKKIGVKNNLLNEVGKK</sequence>
<gene>
    <name evidence="1" type="ORF">DERF_011073</name>
</gene>
<dbReference type="EMBL" id="ASGP02000005">
    <property type="protein sequence ID" value="KAH9506335.1"/>
    <property type="molecule type" value="Genomic_DNA"/>
</dbReference>